<gene>
    <name evidence="1" type="ORF">NCTC10692_04549</name>
</gene>
<evidence type="ECO:0000313" key="1">
    <source>
        <dbReference type="EMBL" id="SUE72394.1"/>
    </source>
</evidence>
<organism evidence="1 2">
    <name type="scientific">Ectopseudomonas oleovorans</name>
    <name type="common">Pseudomonas oleovorans</name>
    <dbReference type="NCBI Taxonomy" id="301"/>
    <lineage>
        <taxon>Bacteria</taxon>
        <taxon>Pseudomonadati</taxon>
        <taxon>Pseudomonadota</taxon>
        <taxon>Gammaproteobacteria</taxon>
        <taxon>Pseudomonadales</taxon>
        <taxon>Pseudomonadaceae</taxon>
        <taxon>Ectopseudomonas</taxon>
    </lineage>
</organism>
<dbReference type="RefSeq" id="WP_074857427.1">
    <property type="nucleotide sequence ID" value="NZ_FNZC01000019.1"/>
</dbReference>
<dbReference type="Proteomes" id="UP000255303">
    <property type="component" value="Unassembled WGS sequence"/>
</dbReference>
<dbReference type="AlphaFoldDB" id="A0A379PKL6"/>
<proteinExistence type="predicted"/>
<dbReference type="EMBL" id="UGUV01000003">
    <property type="protein sequence ID" value="SUE72394.1"/>
    <property type="molecule type" value="Genomic_DNA"/>
</dbReference>
<name>A0A379PKL6_ECTOL</name>
<sequence>MKDHEWQLAARRSRSPRAIHFLVCPHSPDSGVLLDKSGEPVLTDYSKVHWKGLATAARAAIERDVPKNIGLYVANDAVDVMDFLHVSTETGRPFRNEQSFEHRVRSTLSQLSMADMRAGITRISDRRPGIHINTPMAGKRPPLGSLILSLKFMSGSQIIDYLSSATDTLFGAPARVATFEGYKPVPTVGRMPAFLSGWLSSQFGVEYGPDCTVVAIERTFSV</sequence>
<evidence type="ECO:0000313" key="2">
    <source>
        <dbReference type="Proteomes" id="UP000255303"/>
    </source>
</evidence>
<accession>A0A379PKL6</accession>
<protein>
    <submittedName>
        <fullName evidence="1">Uncharacterized protein</fullName>
    </submittedName>
</protein>
<reference evidence="1 2" key="1">
    <citation type="submission" date="2018-06" db="EMBL/GenBank/DDBJ databases">
        <authorList>
            <consortium name="Pathogen Informatics"/>
            <person name="Doyle S."/>
        </authorList>
    </citation>
    <scope>NUCLEOTIDE SEQUENCE [LARGE SCALE GENOMIC DNA]</scope>
    <source>
        <strain evidence="1 2">NCTC10692</strain>
    </source>
</reference>